<keyword evidence="2" id="KW-0902">Two-component regulatory system</keyword>
<evidence type="ECO:0000259" key="4">
    <source>
        <dbReference type="PROSITE" id="PS50110"/>
    </source>
</evidence>
<dbReference type="InterPro" id="IPR001789">
    <property type="entry name" value="Sig_transdc_resp-reg_receiver"/>
</dbReference>
<dbReference type="RefSeq" id="WP_218446282.1">
    <property type="nucleotide sequence ID" value="NZ_JAGSPA010000003.1"/>
</dbReference>
<dbReference type="PANTHER" id="PTHR45339">
    <property type="entry name" value="HYBRID SIGNAL TRANSDUCTION HISTIDINE KINASE J"/>
    <property type="match status" value="1"/>
</dbReference>
<evidence type="ECO:0000313" key="5">
    <source>
        <dbReference type="EMBL" id="MBV7257478.1"/>
    </source>
</evidence>
<keyword evidence="1 3" id="KW-0597">Phosphoprotein</keyword>
<evidence type="ECO:0000313" key="6">
    <source>
        <dbReference type="Proteomes" id="UP000722336"/>
    </source>
</evidence>
<protein>
    <submittedName>
        <fullName evidence="5">Response regulator</fullName>
    </submittedName>
</protein>
<dbReference type="CDD" id="cd17546">
    <property type="entry name" value="REC_hyHK_CKI1_RcsC-like"/>
    <property type="match status" value="1"/>
</dbReference>
<evidence type="ECO:0000256" key="1">
    <source>
        <dbReference type="ARBA" id="ARBA00022553"/>
    </source>
</evidence>
<dbReference type="PROSITE" id="PS50110">
    <property type="entry name" value="RESPONSE_REGULATORY"/>
    <property type="match status" value="1"/>
</dbReference>
<feature type="domain" description="Response regulatory" evidence="4">
    <location>
        <begin position="2"/>
        <end position="119"/>
    </location>
</feature>
<feature type="modified residue" description="4-aspartylphosphate" evidence="3">
    <location>
        <position position="51"/>
    </location>
</feature>
<sequence>MRALFIEDDELNRRIVEDMLRVGGAEMTGAEDAVRGLEALERDAFDIILVDLRMPGIDGFETIRRIRARDDEKAALPVIVVTADTGATITADCMDCGANAVLLKPVAMRELFETIADLVVAGSAAG</sequence>
<dbReference type="SMART" id="SM00448">
    <property type="entry name" value="REC"/>
    <property type="match status" value="1"/>
</dbReference>
<name>A0ABS6SHG8_9SPHN</name>
<keyword evidence="6" id="KW-1185">Reference proteome</keyword>
<dbReference type="Proteomes" id="UP000722336">
    <property type="component" value="Unassembled WGS sequence"/>
</dbReference>
<dbReference type="EMBL" id="JAGSPA010000003">
    <property type="protein sequence ID" value="MBV7257478.1"/>
    <property type="molecule type" value="Genomic_DNA"/>
</dbReference>
<organism evidence="5 6">
    <name type="scientific">Pacificimonas pallii</name>
    <dbReference type="NCBI Taxonomy" id="2827236"/>
    <lineage>
        <taxon>Bacteria</taxon>
        <taxon>Pseudomonadati</taxon>
        <taxon>Pseudomonadota</taxon>
        <taxon>Alphaproteobacteria</taxon>
        <taxon>Sphingomonadales</taxon>
        <taxon>Sphingosinicellaceae</taxon>
        <taxon>Pacificimonas</taxon>
    </lineage>
</organism>
<accession>A0ABS6SHG8</accession>
<reference evidence="5 6" key="1">
    <citation type="submission" date="2021-04" db="EMBL/GenBank/DDBJ databases">
        <authorList>
            <person name="Pira H."/>
            <person name="Risdian C."/>
            <person name="Wink J."/>
        </authorList>
    </citation>
    <scope>NUCLEOTIDE SEQUENCE [LARGE SCALE GENOMIC DNA]</scope>
    <source>
        <strain evidence="5 6">WHA3</strain>
    </source>
</reference>
<gene>
    <name evidence="5" type="ORF">KCG44_11840</name>
</gene>
<evidence type="ECO:0000256" key="2">
    <source>
        <dbReference type="ARBA" id="ARBA00023012"/>
    </source>
</evidence>
<evidence type="ECO:0000256" key="3">
    <source>
        <dbReference type="PROSITE-ProRule" id="PRU00169"/>
    </source>
</evidence>
<dbReference type="PANTHER" id="PTHR45339:SF1">
    <property type="entry name" value="HYBRID SIGNAL TRANSDUCTION HISTIDINE KINASE J"/>
    <property type="match status" value="1"/>
</dbReference>
<dbReference type="Pfam" id="PF00072">
    <property type="entry name" value="Response_reg"/>
    <property type="match status" value="1"/>
</dbReference>
<proteinExistence type="predicted"/>
<comment type="caution">
    <text evidence="5">The sequence shown here is derived from an EMBL/GenBank/DDBJ whole genome shotgun (WGS) entry which is preliminary data.</text>
</comment>